<organism evidence="1 2">
    <name type="scientific">Cohnella abietis</name>
    <dbReference type="NCBI Taxonomy" id="2507935"/>
    <lineage>
        <taxon>Bacteria</taxon>
        <taxon>Bacillati</taxon>
        <taxon>Bacillota</taxon>
        <taxon>Bacilli</taxon>
        <taxon>Bacillales</taxon>
        <taxon>Paenibacillaceae</taxon>
        <taxon>Cohnella</taxon>
    </lineage>
</organism>
<accession>A0A3T1CZ78</accession>
<dbReference type="OrthoDB" id="9993399at2"/>
<evidence type="ECO:0008006" key="3">
    <source>
        <dbReference type="Google" id="ProtNLM"/>
    </source>
</evidence>
<dbReference type="AlphaFoldDB" id="A0A3T1CZ78"/>
<dbReference type="Proteomes" id="UP000289856">
    <property type="component" value="Chromosome"/>
</dbReference>
<dbReference type="KEGG" id="cohn:KCTCHS21_05450"/>
<gene>
    <name evidence="1" type="ORF">KCTCHS21_05450</name>
</gene>
<name>A0A3T1CZ78_9BACL</name>
<reference evidence="1 2" key="1">
    <citation type="submission" date="2019-01" db="EMBL/GenBank/DDBJ databases">
        <title>Complete genome sequence of Cohnella hallensis HS21 isolated from Korean fir (Abies koreana) rhizospheric soil.</title>
        <authorList>
            <person name="Jiang L."/>
            <person name="Kang S.W."/>
            <person name="Kim S."/>
            <person name="Jung J."/>
            <person name="Kim C.Y."/>
            <person name="Kim D.H."/>
            <person name="Kim S.W."/>
            <person name="Lee J."/>
        </authorList>
    </citation>
    <scope>NUCLEOTIDE SEQUENCE [LARGE SCALE GENOMIC DNA]</scope>
    <source>
        <strain evidence="1 2">HS21</strain>
    </source>
</reference>
<evidence type="ECO:0000313" key="2">
    <source>
        <dbReference type="Proteomes" id="UP000289856"/>
    </source>
</evidence>
<proteinExistence type="predicted"/>
<keyword evidence="2" id="KW-1185">Reference proteome</keyword>
<protein>
    <recommendedName>
        <fullName evidence="3">Restriction endonuclease</fullName>
    </recommendedName>
</protein>
<sequence>MEYNDESLIEVAVKRLSKNSLDFFTNQEYSLLKSESKGEWFKSKRMDSKLCSICRGKTCTINFESIDRFVPCPYGENQIINISDQDRISYKFDFDKFLRGIQSQLEINHDVETYEGFYLLGNVEIDNDNWQIVFSFRKRISLGKILGLKYKYSSPFTLVIIDNAEFDDSFDMATLSTFGVFLIVWKDPPLEYLRLKYANNSGQLLALKELSQNPELYKLLNEQLDRTATEGKGTPFEKAVFGAIEKLFSIVLPFGGNLSGFSIPDGLIMDATGDRPYPTLFYDCKSFDGMSFKHSAGIPMQANYYHDFLSPFYSLRSYSRTGFIIFASSFPDNVKAQIYGSPQWKYVFENFKIFFINISFLQRANKLISKFRLQSDQINKADFMRFCFQEEISVLQDSEVETYFKRNYDKSAFENYRFIDEVIAELGLISSVINSAKDFSFLSGVETDLKDVIKKAKHDNQSKDVKRPLISSYLREFVNRAKDNSITDILHPLSILLTLNRFEDDLRLQLPNFENLYDQMKEVIQT</sequence>
<dbReference type="EMBL" id="AP019400">
    <property type="protein sequence ID" value="BBI31146.1"/>
    <property type="molecule type" value="Genomic_DNA"/>
</dbReference>
<evidence type="ECO:0000313" key="1">
    <source>
        <dbReference type="EMBL" id="BBI31146.1"/>
    </source>
</evidence>
<dbReference type="RefSeq" id="WP_130605017.1">
    <property type="nucleotide sequence ID" value="NZ_AP019400.1"/>
</dbReference>